<dbReference type="GO" id="GO:0006508">
    <property type="term" value="P:proteolysis"/>
    <property type="evidence" value="ECO:0007669"/>
    <property type="project" value="InterPro"/>
</dbReference>
<dbReference type="GO" id="GO:0052689">
    <property type="term" value="F:carboxylic ester hydrolase activity"/>
    <property type="evidence" value="ECO:0007669"/>
    <property type="project" value="TreeGrafter"/>
</dbReference>
<evidence type="ECO:0000313" key="3">
    <source>
        <dbReference type="Proteomes" id="UP000237798"/>
    </source>
</evidence>
<evidence type="ECO:0000313" key="2">
    <source>
        <dbReference type="EMBL" id="PRR84024.1"/>
    </source>
</evidence>
<comment type="caution">
    <text evidence="2">The sequence shown here is derived from an EMBL/GenBank/DDBJ whole genome shotgun (WGS) entry which is preliminary data.</text>
</comment>
<dbReference type="PANTHER" id="PTHR43265:SF1">
    <property type="entry name" value="ESTERASE ESTD"/>
    <property type="match status" value="1"/>
</dbReference>
<dbReference type="SUPFAM" id="SSF53474">
    <property type="entry name" value="alpha/beta-Hydrolases"/>
    <property type="match status" value="1"/>
</dbReference>
<name>A0A2T0BJH4_9CLOT</name>
<feature type="domain" description="Peptidase S9 prolyl oligopeptidase catalytic" evidence="1">
    <location>
        <begin position="54"/>
        <end position="257"/>
    </location>
</feature>
<dbReference type="InterPro" id="IPR029058">
    <property type="entry name" value="AB_hydrolase_fold"/>
</dbReference>
<dbReference type="Gene3D" id="3.40.50.1820">
    <property type="entry name" value="alpha/beta hydrolase"/>
    <property type="match status" value="1"/>
</dbReference>
<sequence>MQKAVEIVNRGLTLRGVLHVPEDIAANIPIVCIFHGFTGDRIGPHFIFVKLSRILAERGIASVRFDFGGSGESDGDFVDMTVSKELDEAKAILDYAKSLDFVDKNKIGILGLSLGGAVASMLAGDRKEDIQSLCLWAPAGNIREIVKNREKNEKEGLKKLNEKGYWDAGGLMLGMGFLNDIGNLDVFGRASSYDKNILLIHGGNDETVSYNVSKKYMDIYGERAAFHILNEADHTFNSVNWENEVIDSTAVFLEKELK</sequence>
<evidence type="ECO:0000259" key="1">
    <source>
        <dbReference type="Pfam" id="PF00326"/>
    </source>
</evidence>
<keyword evidence="3" id="KW-1185">Reference proteome</keyword>
<dbReference type="AlphaFoldDB" id="A0A2T0BJH4"/>
<dbReference type="Pfam" id="PF00326">
    <property type="entry name" value="Peptidase_S9"/>
    <property type="match status" value="1"/>
</dbReference>
<dbReference type="RefSeq" id="WP_106010110.1">
    <property type="nucleotide sequence ID" value="NZ_PVXP01000041.1"/>
</dbReference>
<reference evidence="2 3" key="1">
    <citation type="submission" date="2018-03" db="EMBL/GenBank/DDBJ databases">
        <title>Genome sequence of Clostridium luticellarii DSM 29923.</title>
        <authorList>
            <person name="Poehlein A."/>
            <person name="Daniel R."/>
        </authorList>
    </citation>
    <scope>NUCLEOTIDE SEQUENCE [LARGE SCALE GENOMIC DNA]</scope>
    <source>
        <strain evidence="2 3">DSM 29923</strain>
    </source>
</reference>
<dbReference type="InterPro" id="IPR001375">
    <property type="entry name" value="Peptidase_S9_cat"/>
</dbReference>
<dbReference type="InterPro" id="IPR053145">
    <property type="entry name" value="AB_hydrolase_Est10"/>
</dbReference>
<dbReference type="PANTHER" id="PTHR43265">
    <property type="entry name" value="ESTERASE ESTD"/>
    <property type="match status" value="1"/>
</dbReference>
<dbReference type="EMBL" id="PVXP01000041">
    <property type="protein sequence ID" value="PRR84024.1"/>
    <property type="molecule type" value="Genomic_DNA"/>
</dbReference>
<dbReference type="OrthoDB" id="9780269at2"/>
<organism evidence="2 3">
    <name type="scientific">Clostridium luticellarii</name>
    <dbReference type="NCBI Taxonomy" id="1691940"/>
    <lineage>
        <taxon>Bacteria</taxon>
        <taxon>Bacillati</taxon>
        <taxon>Bacillota</taxon>
        <taxon>Clostridia</taxon>
        <taxon>Eubacteriales</taxon>
        <taxon>Clostridiaceae</taxon>
        <taxon>Clostridium</taxon>
    </lineage>
</organism>
<accession>A0A2T0BJH4</accession>
<dbReference type="Proteomes" id="UP000237798">
    <property type="component" value="Unassembled WGS sequence"/>
</dbReference>
<gene>
    <name evidence="2" type="ORF">CLLU_25020</name>
</gene>
<proteinExistence type="predicted"/>
<protein>
    <submittedName>
        <fullName evidence="2">Fermentation/respiration switch protein</fullName>
    </submittedName>
</protein>
<dbReference type="GO" id="GO:0008236">
    <property type="term" value="F:serine-type peptidase activity"/>
    <property type="evidence" value="ECO:0007669"/>
    <property type="project" value="InterPro"/>
</dbReference>